<gene>
    <name evidence="1" type="ORF">HKK74_31790</name>
</gene>
<evidence type="ECO:0000313" key="2">
    <source>
        <dbReference type="Proteomes" id="UP000805614"/>
    </source>
</evidence>
<name>A0ABR7LZX2_9ACTN</name>
<reference evidence="1 2" key="1">
    <citation type="submission" date="2020-06" db="EMBL/GenBank/DDBJ databases">
        <title>Actinomadura xiongansis sp. nov., isolated from soil of Baiyangdian.</title>
        <authorList>
            <person name="Zhang X."/>
        </authorList>
    </citation>
    <scope>NUCLEOTIDE SEQUENCE [LARGE SCALE GENOMIC DNA]</scope>
    <source>
        <strain evidence="1 2">HBUM206468</strain>
    </source>
</reference>
<dbReference type="RefSeq" id="WP_187247082.1">
    <property type="nucleotide sequence ID" value="NZ_BAAAOK010000036.1"/>
</dbReference>
<organism evidence="1 2">
    <name type="scientific">Actinomadura alba</name>
    <dbReference type="NCBI Taxonomy" id="406431"/>
    <lineage>
        <taxon>Bacteria</taxon>
        <taxon>Bacillati</taxon>
        <taxon>Actinomycetota</taxon>
        <taxon>Actinomycetes</taxon>
        <taxon>Streptosporangiales</taxon>
        <taxon>Thermomonosporaceae</taxon>
        <taxon>Actinomadura</taxon>
    </lineage>
</organism>
<comment type="caution">
    <text evidence="1">The sequence shown here is derived from an EMBL/GenBank/DDBJ whole genome shotgun (WGS) entry which is preliminary data.</text>
</comment>
<sequence>MLPDKRVGYLEELVHELGTHGLIARVVQARADDPVFLRVVNPEAASLSENVTCAPAPDTRDDYYWWSWGERLHQVGDPGGAAIKVARVLDVRRH</sequence>
<evidence type="ECO:0000313" key="1">
    <source>
        <dbReference type="EMBL" id="MBC6470037.1"/>
    </source>
</evidence>
<accession>A0ABR7LZX2</accession>
<protein>
    <submittedName>
        <fullName evidence="1">Uncharacterized protein</fullName>
    </submittedName>
</protein>
<proteinExistence type="predicted"/>
<keyword evidence="2" id="KW-1185">Reference proteome</keyword>
<dbReference type="EMBL" id="JABVEC010000035">
    <property type="protein sequence ID" value="MBC6470037.1"/>
    <property type="molecule type" value="Genomic_DNA"/>
</dbReference>
<dbReference type="Proteomes" id="UP000805614">
    <property type="component" value="Unassembled WGS sequence"/>
</dbReference>